<dbReference type="Proteomes" id="UP000250266">
    <property type="component" value="Unassembled WGS sequence"/>
</dbReference>
<keyword evidence="4" id="KW-1185">Reference proteome</keyword>
<proteinExistence type="predicted"/>
<dbReference type="PROSITE" id="PS50004">
    <property type="entry name" value="C2"/>
    <property type="match status" value="1"/>
</dbReference>
<reference evidence="3 4" key="1">
    <citation type="journal article" date="2016" name="Nat. Commun.">
        <title>Ectomycorrhizal ecology is imprinted in the genome of the dominant symbiotic fungus Cenococcum geophilum.</title>
        <authorList>
            <consortium name="DOE Joint Genome Institute"/>
            <person name="Peter M."/>
            <person name="Kohler A."/>
            <person name="Ohm R.A."/>
            <person name="Kuo A."/>
            <person name="Krutzmann J."/>
            <person name="Morin E."/>
            <person name="Arend M."/>
            <person name="Barry K.W."/>
            <person name="Binder M."/>
            <person name="Choi C."/>
            <person name="Clum A."/>
            <person name="Copeland A."/>
            <person name="Grisel N."/>
            <person name="Haridas S."/>
            <person name="Kipfer T."/>
            <person name="LaButti K."/>
            <person name="Lindquist E."/>
            <person name="Lipzen A."/>
            <person name="Maire R."/>
            <person name="Meier B."/>
            <person name="Mihaltcheva S."/>
            <person name="Molinier V."/>
            <person name="Murat C."/>
            <person name="Poggeler S."/>
            <person name="Quandt C.A."/>
            <person name="Sperisen C."/>
            <person name="Tritt A."/>
            <person name="Tisserant E."/>
            <person name="Crous P.W."/>
            <person name="Henrissat B."/>
            <person name="Nehls U."/>
            <person name="Egli S."/>
            <person name="Spatafora J.W."/>
            <person name="Grigoriev I.V."/>
            <person name="Martin F.M."/>
        </authorList>
    </citation>
    <scope>NUCLEOTIDE SEQUENCE [LARGE SCALE GENOMIC DNA]</scope>
    <source>
        <strain evidence="3 4">CBS 459.81</strain>
    </source>
</reference>
<feature type="compositionally biased region" description="Basic and acidic residues" evidence="1">
    <location>
        <begin position="627"/>
        <end position="639"/>
    </location>
</feature>
<dbReference type="AlphaFoldDB" id="A0A8E2EGH2"/>
<feature type="compositionally biased region" description="Polar residues" evidence="1">
    <location>
        <begin position="781"/>
        <end position="800"/>
    </location>
</feature>
<feature type="region of interest" description="Disordered" evidence="1">
    <location>
        <begin position="838"/>
        <end position="957"/>
    </location>
</feature>
<sequence>MATKVAKLGAFGGMHTAGIFSDMTVDGPEIGTLVVVIDRAKNLPNRRTMGKQDPYCAARLGKEAKKTETDKRGGQTPKWDQELRFTVHDSPDYHNLKVSVFNDDKKTELIGETWVSLEDVLSPGGGQSDTWHSLNCKGKYAGEIRIELTFYDTRPKLEKTPVERRRETARPGGAESQSPAVSGPRESTPVKRRPLPSDPTSASPSPAAVPEHRGIPAPQSGPRSYHTPPRQQSTPNRPNEYTPTHQRRSYYPEQQPQSAERRRLLPEASPLNPKPQSSTHNTPQNKSRVRSSQYDTYSQPNNSQPPNGDLDRYDHGKDPGQDPGQDLQMQYGAPKPYAVQSIEPLPQDLGDQSHRMLMYTQDDTRASGEAAYNPPHRPQSYTDIPHSQSAPVVPSYQTLMEMDSGHRGHYQNRSEDYSQGHAPQQVDEYRHVSDHYQDPQFHQQIEPLRTNKQQGQGQNQMLLHNNQYQESNGYAESHHSYDPYESHGRPTSAMQPTVEDEDEVPPPPPVHRSSAPTMAQYELQRPPSYQEDAPAPLNIVRYREEPARPVYESPSQTYQDRNDYAPSPLSSDRRNTHPQPSMSPVIPQSHSRPESRDAMLPSLLRHESYSIPASLVAGYNPSVPDESSPRMRTDNRMSIRADQGNSPSYQQAPTYETPHRQRHLSEPDYRTPSSYDTPLRPHPLSQLETLPKADSPSYYPHSSPQEPQQTPYQDPAPMIKPRPVSPADTRSPVDNRTSRGPARRTPTRKSVSPHPAPSNADDSEQKLSVVPFSPDSFDALNPTTRGNNYAPSTHSANSPHATHGFDHQDERRSSIVEMNDRGQVITFNGRVIDASDHLPVDSWAPEPERKGPQKERPIRERANLKGARDLEAAMQRERERKERDRIRNAVNNMGGTSANSSPSNALTLARSNDMNTLSMSADYDSPTSGRNRLQKRDKRPVSAVVAPSHSPASSHIPSPNAIVLRERENLGVYSGSPGYGGGAGTRRSIAAPPPIPAKIPLGAGDGLPAEDLTALSLELSSIDIGSGSGGRRPAARWRGY</sequence>
<dbReference type="PANTHER" id="PTHR47052">
    <property type="entry name" value="CONSERVED SERINE PROLINE-RICH PROTEIN (AFU_ORTHOLOGUE AFUA_2G01790)"/>
    <property type="match status" value="1"/>
</dbReference>
<feature type="compositionally biased region" description="Low complexity" evidence="1">
    <location>
        <begin position="941"/>
        <end position="957"/>
    </location>
</feature>
<evidence type="ECO:0000313" key="3">
    <source>
        <dbReference type="EMBL" id="OCK83496.1"/>
    </source>
</evidence>
<gene>
    <name evidence="3" type="ORF">K432DRAFT_379432</name>
</gene>
<evidence type="ECO:0000256" key="1">
    <source>
        <dbReference type="SAM" id="MobiDB-lite"/>
    </source>
</evidence>
<evidence type="ECO:0000313" key="4">
    <source>
        <dbReference type="Proteomes" id="UP000250266"/>
    </source>
</evidence>
<feature type="compositionally biased region" description="Basic and acidic residues" evidence="1">
    <location>
        <begin position="846"/>
        <end position="887"/>
    </location>
</feature>
<dbReference type="Pfam" id="PF00168">
    <property type="entry name" value="C2"/>
    <property type="match status" value="1"/>
</dbReference>
<feature type="region of interest" description="Disordered" evidence="1">
    <location>
        <begin position="473"/>
        <end position="810"/>
    </location>
</feature>
<feature type="compositionally biased region" description="Polar residues" evidence="1">
    <location>
        <begin position="229"/>
        <end position="244"/>
    </location>
</feature>
<dbReference type="InterPro" id="IPR035892">
    <property type="entry name" value="C2_domain_sf"/>
</dbReference>
<dbReference type="InterPro" id="IPR000008">
    <property type="entry name" value="C2_dom"/>
</dbReference>
<dbReference type="PANTHER" id="PTHR47052:SF3">
    <property type="entry name" value="INGRESSION PROTEIN 1"/>
    <property type="match status" value="1"/>
</dbReference>
<feature type="compositionally biased region" description="Polar residues" evidence="1">
    <location>
        <begin position="577"/>
        <end position="590"/>
    </location>
</feature>
<organism evidence="3 4">
    <name type="scientific">Lepidopterella palustris CBS 459.81</name>
    <dbReference type="NCBI Taxonomy" id="1314670"/>
    <lineage>
        <taxon>Eukaryota</taxon>
        <taxon>Fungi</taxon>
        <taxon>Dikarya</taxon>
        <taxon>Ascomycota</taxon>
        <taxon>Pezizomycotina</taxon>
        <taxon>Dothideomycetes</taxon>
        <taxon>Pleosporomycetidae</taxon>
        <taxon>Mytilinidiales</taxon>
        <taxon>Argynnaceae</taxon>
        <taxon>Lepidopterella</taxon>
    </lineage>
</organism>
<dbReference type="OrthoDB" id="270970at2759"/>
<feature type="compositionally biased region" description="Low complexity" evidence="1">
    <location>
        <begin position="198"/>
        <end position="209"/>
    </location>
</feature>
<dbReference type="InterPro" id="IPR052981">
    <property type="entry name" value="Ingression_C2_domain"/>
</dbReference>
<feature type="compositionally biased region" description="Basic and acidic residues" evidence="1">
    <location>
        <begin position="657"/>
        <end position="669"/>
    </location>
</feature>
<dbReference type="EMBL" id="KV744859">
    <property type="protein sequence ID" value="OCK83496.1"/>
    <property type="molecule type" value="Genomic_DNA"/>
</dbReference>
<feature type="compositionally biased region" description="Basic and acidic residues" evidence="1">
    <location>
        <begin position="309"/>
        <end position="320"/>
    </location>
</feature>
<feature type="compositionally biased region" description="Basic and acidic residues" evidence="1">
    <location>
        <begin position="159"/>
        <end position="169"/>
    </location>
</feature>
<dbReference type="InterPro" id="IPR037791">
    <property type="entry name" value="C2_fungal_Inn1"/>
</dbReference>
<dbReference type="CDD" id="cd08681">
    <property type="entry name" value="C2_fungal_Inn1p-like"/>
    <property type="match status" value="1"/>
</dbReference>
<feature type="domain" description="C2" evidence="2">
    <location>
        <begin position="13"/>
        <end position="132"/>
    </location>
</feature>
<feature type="region of interest" description="Disordered" evidence="1">
    <location>
        <begin position="159"/>
        <end position="338"/>
    </location>
</feature>
<name>A0A8E2EGH2_9PEZI</name>
<evidence type="ECO:0000259" key="2">
    <source>
        <dbReference type="PROSITE" id="PS50004"/>
    </source>
</evidence>
<feature type="compositionally biased region" description="Polar residues" evidence="1">
    <location>
        <begin position="643"/>
        <end position="654"/>
    </location>
</feature>
<accession>A0A8E2EGH2</accession>
<feature type="compositionally biased region" description="Basic and acidic residues" evidence="1">
    <location>
        <begin position="476"/>
        <end position="488"/>
    </location>
</feature>
<dbReference type="SMART" id="SM00239">
    <property type="entry name" value="C2"/>
    <property type="match status" value="1"/>
</dbReference>
<dbReference type="SUPFAM" id="SSF49562">
    <property type="entry name" value="C2 domain (Calcium/lipid-binding domain, CaLB)"/>
    <property type="match status" value="1"/>
</dbReference>
<feature type="compositionally biased region" description="Polar residues" evidence="1">
    <location>
        <begin position="700"/>
        <end position="712"/>
    </location>
</feature>
<protein>
    <recommendedName>
        <fullName evidence="2">C2 domain-containing protein</fullName>
    </recommendedName>
</protein>
<dbReference type="Gene3D" id="2.60.40.150">
    <property type="entry name" value="C2 domain"/>
    <property type="match status" value="1"/>
</dbReference>
<feature type="compositionally biased region" description="Polar residues" evidence="1">
    <location>
        <begin position="889"/>
        <end position="931"/>
    </location>
</feature>
<feature type="compositionally biased region" description="Polar residues" evidence="1">
    <location>
        <begin position="274"/>
        <end position="306"/>
    </location>
</feature>